<feature type="transmembrane region" description="Helical" evidence="2">
    <location>
        <begin position="201"/>
        <end position="221"/>
    </location>
</feature>
<keyword evidence="2" id="KW-1133">Transmembrane helix</keyword>
<keyword evidence="4" id="KW-1185">Reference proteome</keyword>
<evidence type="ECO:0000256" key="2">
    <source>
        <dbReference type="SAM" id="Phobius"/>
    </source>
</evidence>
<keyword evidence="2" id="KW-0472">Membrane</keyword>
<evidence type="ECO:0000313" key="4">
    <source>
        <dbReference type="Proteomes" id="UP000482960"/>
    </source>
</evidence>
<name>A0A6V8KYJ0_9ACTN</name>
<reference evidence="3 4" key="2">
    <citation type="submission" date="2020-03" db="EMBL/GenBank/DDBJ databases">
        <authorList>
            <person name="Ichikawa N."/>
            <person name="Kimura A."/>
            <person name="Kitahashi Y."/>
            <person name="Uohara A."/>
        </authorList>
    </citation>
    <scope>NUCLEOTIDE SEQUENCE [LARGE SCALE GENOMIC DNA]</scope>
    <source>
        <strain evidence="3 4">NBRC 108638</strain>
    </source>
</reference>
<proteinExistence type="predicted"/>
<dbReference type="EMBL" id="BLPG01000001">
    <property type="protein sequence ID" value="GFJ88450.1"/>
    <property type="molecule type" value="Genomic_DNA"/>
</dbReference>
<evidence type="ECO:0008006" key="5">
    <source>
        <dbReference type="Google" id="ProtNLM"/>
    </source>
</evidence>
<dbReference type="RefSeq" id="WP_173075786.1">
    <property type="nucleotide sequence ID" value="NZ_BAABJB010000015.1"/>
</dbReference>
<keyword evidence="2" id="KW-0812">Transmembrane</keyword>
<evidence type="ECO:0000313" key="3">
    <source>
        <dbReference type="EMBL" id="GFJ88450.1"/>
    </source>
</evidence>
<protein>
    <recommendedName>
        <fullName evidence="5">LysM domain-containing protein</fullName>
    </recommendedName>
</protein>
<dbReference type="AlphaFoldDB" id="A0A6V8KYJ0"/>
<sequence length="351" mass="36838">MRSFRPPYLLAPTAALFLILGVIASVAWPDAPPTVMVAEQARDGAALDQEALDRTQQDAAALGAEAVLVVVPADRPPGARIQLRVTKDDRLAALATRFRVDVETLVRDNPGAFDKDGAPTKPGKTISVRIDDPYRLPDGQALLSSRAVTGAPPDDGPPLSVVFTASGAGPVVDALGGLAVVVDGTGAVLARPEDGGVARSLRILVLVTWVPMVVLLVALAVRRWRRPPPEPVRAERAPASSVFGPASSGLRSEATREDGASQARGPVRAERAPASTAFDFSPWAVAGPLTEPAEQCPQCGAFDPVGRQGAYRCTVCGDSWVAQGRDWPKVLLGGAGTFTDEVRRQQEGISQ</sequence>
<organism evidence="3 4">
    <name type="scientific">Phytohabitans rumicis</name>
    <dbReference type="NCBI Taxonomy" id="1076125"/>
    <lineage>
        <taxon>Bacteria</taxon>
        <taxon>Bacillati</taxon>
        <taxon>Actinomycetota</taxon>
        <taxon>Actinomycetes</taxon>
        <taxon>Micromonosporales</taxon>
        <taxon>Micromonosporaceae</taxon>
    </lineage>
</organism>
<evidence type="ECO:0000256" key="1">
    <source>
        <dbReference type="SAM" id="MobiDB-lite"/>
    </source>
</evidence>
<gene>
    <name evidence="3" type="ORF">Prum_020920</name>
</gene>
<accession>A0A6V8KYJ0</accession>
<dbReference type="Proteomes" id="UP000482960">
    <property type="component" value="Unassembled WGS sequence"/>
</dbReference>
<comment type="caution">
    <text evidence="3">The sequence shown here is derived from an EMBL/GenBank/DDBJ whole genome shotgun (WGS) entry which is preliminary data.</text>
</comment>
<reference evidence="3 4" key="1">
    <citation type="submission" date="2020-03" db="EMBL/GenBank/DDBJ databases">
        <title>Whole genome shotgun sequence of Phytohabitans rumicis NBRC 108638.</title>
        <authorList>
            <person name="Komaki H."/>
            <person name="Tamura T."/>
        </authorList>
    </citation>
    <scope>NUCLEOTIDE SEQUENCE [LARGE SCALE GENOMIC DNA]</scope>
    <source>
        <strain evidence="3 4">NBRC 108638</strain>
    </source>
</reference>
<feature type="region of interest" description="Disordered" evidence="1">
    <location>
        <begin position="229"/>
        <end position="273"/>
    </location>
</feature>